<dbReference type="Gene3D" id="3.80.10.10">
    <property type="entry name" value="Ribonuclease Inhibitor"/>
    <property type="match status" value="1"/>
</dbReference>
<organism evidence="2 3">
    <name type="scientific">Urochloa decumbens</name>
    <dbReference type="NCBI Taxonomy" id="240449"/>
    <lineage>
        <taxon>Eukaryota</taxon>
        <taxon>Viridiplantae</taxon>
        <taxon>Streptophyta</taxon>
        <taxon>Embryophyta</taxon>
        <taxon>Tracheophyta</taxon>
        <taxon>Spermatophyta</taxon>
        <taxon>Magnoliopsida</taxon>
        <taxon>Liliopsida</taxon>
        <taxon>Poales</taxon>
        <taxon>Poaceae</taxon>
        <taxon>PACMAD clade</taxon>
        <taxon>Panicoideae</taxon>
        <taxon>Panicodae</taxon>
        <taxon>Paniceae</taxon>
        <taxon>Melinidinae</taxon>
        <taxon>Urochloa</taxon>
    </lineage>
</organism>
<dbReference type="Proteomes" id="UP001497457">
    <property type="component" value="Chromosome 7b"/>
</dbReference>
<dbReference type="PANTHER" id="PTHR32141:SF34">
    <property type="entry name" value="OS12G0558366 PROTEIN"/>
    <property type="match status" value="1"/>
</dbReference>
<dbReference type="SUPFAM" id="SSF81383">
    <property type="entry name" value="F-box domain"/>
    <property type="match status" value="1"/>
</dbReference>
<sequence>MGLVTRARKRRLQVGESCGQEPPPGGADLISRLPDEILVSIIMLLPTNDAGRTQTLSRRWRPLWRSAPLNLEIEVESGHYDEQLHRSYRILSAHPGPVRRLYFNGPIFDFVLGYPTLNKLQELEMCIHGWDNPLPDSVLRFSPTIRVLTLSWGIRLPLKISSTLHFPQLKQLKIMHAKVTEGVLHGILSSCPVLEALQLEWLLGFRRLQISSPTLRSFAVSDSFECYGGKLEEVIVEYAPLLERLIPSVTDGFMIRVIQAPNLKTLGYLSRGISTFELGNVVFEKMVAVDLSNMMRSVKILALSNPSNLDVVTGFLKCFPCVEKLYIASYTEMTLENVQQHAPLECLDQHLKKLQIINYEKSAVNLVKFFVLNARVLESMKFVVCQGKCDAYWIASQLKKLRVNDRASRAGRFEFEANDKQFYNLVHKNHIHDLAMDPFAGSS</sequence>
<dbReference type="InterPro" id="IPR055411">
    <property type="entry name" value="LRR_FXL15/At3g58940/PEG3-like"/>
</dbReference>
<dbReference type="InterPro" id="IPR055302">
    <property type="entry name" value="F-box_dom-containing"/>
</dbReference>
<dbReference type="InterPro" id="IPR001810">
    <property type="entry name" value="F-box_dom"/>
</dbReference>
<evidence type="ECO:0000313" key="2">
    <source>
        <dbReference type="EMBL" id="CAL5079756.1"/>
    </source>
</evidence>
<dbReference type="Pfam" id="PF00646">
    <property type="entry name" value="F-box"/>
    <property type="match status" value="1"/>
</dbReference>
<reference evidence="2 3" key="2">
    <citation type="submission" date="2024-10" db="EMBL/GenBank/DDBJ databases">
        <authorList>
            <person name="Ryan C."/>
        </authorList>
    </citation>
    <scope>NUCLEOTIDE SEQUENCE [LARGE SCALE GENOMIC DNA]</scope>
</reference>
<dbReference type="PANTHER" id="PTHR32141">
    <property type="match status" value="1"/>
</dbReference>
<dbReference type="SUPFAM" id="SSF52058">
    <property type="entry name" value="L domain-like"/>
    <property type="match status" value="1"/>
</dbReference>
<dbReference type="InterPro" id="IPR032675">
    <property type="entry name" value="LRR_dom_sf"/>
</dbReference>
<dbReference type="InterPro" id="IPR053781">
    <property type="entry name" value="F-box_AtFBL13-like"/>
</dbReference>
<accession>A0ABC9FS14</accession>
<dbReference type="AlphaFoldDB" id="A0ABC9FS14"/>
<keyword evidence="3" id="KW-1185">Reference proteome</keyword>
<dbReference type="PROSITE" id="PS50181">
    <property type="entry name" value="FBOX"/>
    <property type="match status" value="1"/>
</dbReference>
<proteinExistence type="predicted"/>
<protein>
    <recommendedName>
        <fullName evidence="1">F-box domain-containing protein</fullName>
    </recommendedName>
</protein>
<dbReference type="Pfam" id="PF24758">
    <property type="entry name" value="LRR_At5g56370"/>
    <property type="match status" value="1"/>
</dbReference>
<dbReference type="Gene3D" id="1.20.1280.50">
    <property type="match status" value="1"/>
</dbReference>
<feature type="domain" description="F-box" evidence="1">
    <location>
        <begin position="27"/>
        <end position="63"/>
    </location>
</feature>
<evidence type="ECO:0000259" key="1">
    <source>
        <dbReference type="PROSITE" id="PS50181"/>
    </source>
</evidence>
<dbReference type="EMBL" id="OZ075117">
    <property type="protein sequence ID" value="CAL5079756.1"/>
    <property type="molecule type" value="Genomic_DNA"/>
</dbReference>
<dbReference type="InterPro" id="IPR036047">
    <property type="entry name" value="F-box-like_dom_sf"/>
</dbReference>
<gene>
    <name evidence="2" type="ORF">URODEC1_LOCUS107764</name>
</gene>
<evidence type="ECO:0000313" key="3">
    <source>
        <dbReference type="Proteomes" id="UP001497457"/>
    </source>
</evidence>
<dbReference type="Pfam" id="PF08387">
    <property type="entry name" value="FBD"/>
    <property type="match status" value="1"/>
</dbReference>
<reference evidence="3" key="1">
    <citation type="submission" date="2024-06" db="EMBL/GenBank/DDBJ databases">
        <authorList>
            <person name="Ryan C."/>
        </authorList>
    </citation>
    <scope>NUCLEOTIDE SEQUENCE [LARGE SCALE GENOMIC DNA]</scope>
</reference>
<dbReference type="CDD" id="cd22160">
    <property type="entry name" value="F-box_AtFBL13-like"/>
    <property type="match status" value="1"/>
</dbReference>
<name>A0ABC9FS14_9POAL</name>
<dbReference type="InterPro" id="IPR006566">
    <property type="entry name" value="FBD"/>
</dbReference>